<keyword evidence="4" id="KW-1185">Reference proteome</keyword>
<dbReference type="AlphaFoldDB" id="A0A934VPV9"/>
<feature type="chain" id="PRO_5037275500" evidence="1">
    <location>
        <begin position="27"/>
        <end position="249"/>
    </location>
</feature>
<dbReference type="RefSeq" id="WP_200354446.1">
    <property type="nucleotide sequence ID" value="NZ_JAENIL010000007.1"/>
</dbReference>
<gene>
    <name evidence="3" type="ORF">JIN87_05080</name>
</gene>
<evidence type="ECO:0000313" key="4">
    <source>
        <dbReference type="Proteomes" id="UP000617628"/>
    </source>
</evidence>
<comment type="caution">
    <text evidence="3">The sequence shown here is derived from an EMBL/GenBank/DDBJ whole genome shotgun (WGS) entry which is preliminary data.</text>
</comment>
<reference evidence="3" key="1">
    <citation type="submission" date="2021-01" db="EMBL/GenBank/DDBJ databases">
        <title>Modified the classification status of verrucomicrobia.</title>
        <authorList>
            <person name="Feng X."/>
        </authorList>
    </citation>
    <scope>NUCLEOTIDE SEQUENCE</scope>
    <source>
        <strain evidence="3">KCTC 13126</strain>
    </source>
</reference>
<proteinExistence type="predicted"/>
<dbReference type="EMBL" id="JAENIL010000007">
    <property type="protein sequence ID" value="MBK1876230.1"/>
    <property type="molecule type" value="Genomic_DNA"/>
</dbReference>
<evidence type="ECO:0000256" key="1">
    <source>
        <dbReference type="SAM" id="SignalP"/>
    </source>
</evidence>
<feature type="domain" description="TonB C-terminal" evidence="2">
    <location>
        <begin position="43"/>
        <end position="118"/>
    </location>
</feature>
<dbReference type="GO" id="GO:0055085">
    <property type="term" value="P:transmembrane transport"/>
    <property type="evidence" value="ECO:0007669"/>
    <property type="project" value="InterPro"/>
</dbReference>
<evidence type="ECO:0000313" key="3">
    <source>
        <dbReference type="EMBL" id="MBK1876230.1"/>
    </source>
</evidence>
<dbReference type="InterPro" id="IPR037682">
    <property type="entry name" value="TonB_C"/>
</dbReference>
<accession>A0A934VPV9</accession>
<feature type="signal peptide" evidence="1">
    <location>
        <begin position="1"/>
        <end position="26"/>
    </location>
</feature>
<dbReference type="Proteomes" id="UP000617628">
    <property type="component" value="Unassembled WGS sequence"/>
</dbReference>
<dbReference type="SUPFAM" id="SSF74653">
    <property type="entry name" value="TolA/TonB C-terminal domain"/>
    <property type="match status" value="1"/>
</dbReference>
<evidence type="ECO:0000259" key="2">
    <source>
        <dbReference type="Pfam" id="PF03544"/>
    </source>
</evidence>
<dbReference type="Pfam" id="PF03544">
    <property type="entry name" value="TonB_C"/>
    <property type="match status" value="1"/>
</dbReference>
<name>A0A934VPV9_9BACT</name>
<keyword evidence="1" id="KW-0732">Signal</keyword>
<organism evidence="3 4">
    <name type="scientific">Pelagicoccus mobilis</name>
    <dbReference type="NCBI Taxonomy" id="415221"/>
    <lineage>
        <taxon>Bacteria</taxon>
        <taxon>Pseudomonadati</taxon>
        <taxon>Verrucomicrobiota</taxon>
        <taxon>Opitutia</taxon>
        <taxon>Puniceicoccales</taxon>
        <taxon>Pelagicoccaceae</taxon>
        <taxon>Pelagicoccus</taxon>
    </lineage>
</organism>
<dbReference type="Gene3D" id="3.30.1150.10">
    <property type="match status" value="1"/>
</dbReference>
<protein>
    <submittedName>
        <fullName evidence="3">Energy transducer TonB</fullName>
    </submittedName>
</protein>
<sequence length="249" mass="27778">MKILNDITKRILFGITLISAMLSPLAASPDDAFEPVAVKRQIEPNFPNRAYSEGLSKGYAEIAFYVDEKGKASEFLPVEYSHEAFAAELERVVKKWKFVPAHYHGQAVKSVCHAKWEFLPDRPVVMHSFAGLEMSHARKGEEGFRKVSLCDESNLDFKATMLAFSPIYDGSVESDSDISLDYIVAQCTFYLDTEGGVKLPVVEASTNPELDALVVDSLKRSAFERPTSEGRPTTVKVRKTYKFPVVRGT</sequence>